<accession>A0A8H7Y5S2</accession>
<dbReference type="PANTHER" id="PTHR10098">
    <property type="entry name" value="RAPSYN-RELATED"/>
    <property type="match status" value="1"/>
</dbReference>
<dbReference type="InterPro" id="IPR007052">
    <property type="entry name" value="CS_dom"/>
</dbReference>
<dbReference type="Gene3D" id="1.25.40.10">
    <property type="entry name" value="Tetratricopeptide repeat domain"/>
    <property type="match status" value="1"/>
</dbReference>
<evidence type="ECO:0000259" key="1">
    <source>
        <dbReference type="PROSITE" id="PS51203"/>
    </source>
</evidence>
<gene>
    <name evidence="2" type="ORF">JR316_002782</name>
</gene>
<proteinExistence type="predicted"/>
<evidence type="ECO:0000313" key="2">
    <source>
        <dbReference type="EMBL" id="KAG5173272.1"/>
    </source>
</evidence>
<dbReference type="SUPFAM" id="SSF81901">
    <property type="entry name" value="HCP-like"/>
    <property type="match status" value="1"/>
</dbReference>
<dbReference type="PROSITE" id="PS51203">
    <property type="entry name" value="CS"/>
    <property type="match status" value="1"/>
</dbReference>
<reference evidence="2" key="1">
    <citation type="submission" date="2021-02" db="EMBL/GenBank/DDBJ databases">
        <title>Psilocybe cubensis genome.</title>
        <authorList>
            <person name="Mckernan K.J."/>
            <person name="Crawford S."/>
            <person name="Trippe A."/>
            <person name="Kane L.T."/>
            <person name="Mclaughlin S."/>
        </authorList>
    </citation>
    <scope>NUCLEOTIDE SEQUENCE [LARGE SCALE GENOMIC DNA]</scope>
    <source>
        <strain evidence="2">MGC-MH-2018</strain>
    </source>
</reference>
<dbReference type="AlphaFoldDB" id="A0A8H7Y5S2"/>
<feature type="domain" description="CS" evidence="1">
    <location>
        <begin position="4"/>
        <end position="107"/>
    </location>
</feature>
<dbReference type="EMBL" id="JAFIQS010000002">
    <property type="protein sequence ID" value="KAG5173272.1"/>
    <property type="molecule type" value="Genomic_DNA"/>
</dbReference>
<dbReference type="InterPro" id="IPR024983">
    <property type="entry name" value="CHAT_dom"/>
</dbReference>
<dbReference type="InterPro" id="IPR008978">
    <property type="entry name" value="HSP20-like_chaperone"/>
</dbReference>
<name>A0A8H7Y5S2_PSICU</name>
<comment type="caution">
    <text evidence="2">The sequence shown here is derived from an EMBL/GenBank/DDBJ whole genome shotgun (WGS) entry which is preliminary data.</text>
</comment>
<organism evidence="2">
    <name type="scientific">Psilocybe cubensis</name>
    <name type="common">Psychedelic mushroom</name>
    <name type="synonym">Stropharia cubensis</name>
    <dbReference type="NCBI Taxonomy" id="181762"/>
    <lineage>
        <taxon>Eukaryota</taxon>
        <taxon>Fungi</taxon>
        <taxon>Dikarya</taxon>
        <taxon>Basidiomycota</taxon>
        <taxon>Agaricomycotina</taxon>
        <taxon>Agaricomycetes</taxon>
        <taxon>Agaricomycetidae</taxon>
        <taxon>Agaricales</taxon>
        <taxon>Agaricineae</taxon>
        <taxon>Strophariaceae</taxon>
        <taxon>Psilocybe</taxon>
    </lineage>
</organism>
<dbReference type="Pfam" id="PF12770">
    <property type="entry name" value="CHAT"/>
    <property type="match status" value="1"/>
</dbReference>
<sequence>MTAVKMATILWAQRSSSIIKQKNVIYLTINIPGIIHSTVEYNVTETSFSLKAYAKEYQDEEVNEYQVAFDFYANVETQALIKQRTENSITFAILKRDLTLRYWPRLSNLALENVKMDFSRWTWEGDESDADDIDENCGTRRTWEADDPDDVSDPERTEMGYNGSTSEEASFFWVSNMIYILRKQQQVEECEQLGIFFVNRFISLQNRDDLNMAISKLNKAVNLTSDWQLEKPRRQHMLACAFAGRFENWGNMEDLAAAIEITEDALESLLFERRGDPIDIDRSISLLRHVVDHTSANDSELPNRLNNLGTSLFRRFERLGDLADVDSSIYQHQLAVELIHEGHQDFSGCHHSLGTSLLFRAERQGNFDDINLAIHHLTKSVEAGMLQQSNQAICLHNLGTSYTCRFQMRGDLADIDTAILHLQRSIQLTAADDPNLPGHFINLGVSLLCRFERTNILADVNSAINHYTKAVELTPAGHPNLGGRHSNLGNSYRYRLVALGDRKDADSSIFHLHKAVSLTAAGHAQLPRFLTNLGNSYMQRFHLFRDVADVEHAISYHKQAVDLTKSATDSGLPRRLKNLGRSYQSRFNHSSNIADIDVAISLFQQALDVTPHGHASLPESFHDLALSRQKRFQKTFDNTDINSALSHLCQGAEASGPPSSRFSCASTAAILSQSSNIVPNPSIYLFGLAISLLSEVAGLEQTIQRRHANLQLEDSAGFVPLGVTAAIDNGRPDLAVEWLEQGRCLVWNQIDKLRAPLDQLRNKDPVLADRFMLVAKTLDTLGPRSETNNMASSIEDDIRWQDQILLHTRTAENYKEVLREVRDLPGLEDFLQPAKATSLLASLPPDSAVILFSIGTDRCNALALTGGLDQPLYIPLDNFDDELARSLQGTLQDDIHNHRTARDLNRGAIDHVDSSIVLTLEVIWYKIVKPILDALKYTIPLNRADRPRIWWCPSGPLSFLPLHAAGLYSSQNPTCVSDYVVSSYTPTVRSLIEKFQASKSPSPSRSKSGLLLISQPNTPGLPAIPSTIRETKSLKAMMDKHGVRTLLLEHDEATREKVKEALNSYSWVHFACHGVQDAKEPLESGLCLHDGRMDLLEIMKERVQEPQLAFLSACQTSTGDFALSEEVVHLAAGMLAAGYRGVVGTMWSISDEHGPLFAEEFYRYLLGRMGPNGLDGSLAAYALDHATSVVRQNLGKSEHGLLKWVPYVHFGY</sequence>
<dbReference type="SUPFAM" id="SSF49764">
    <property type="entry name" value="HSP20-like chaperones"/>
    <property type="match status" value="1"/>
</dbReference>
<dbReference type="InterPro" id="IPR011990">
    <property type="entry name" value="TPR-like_helical_dom_sf"/>
</dbReference>
<protein>
    <recommendedName>
        <fullName evidence="1">CS domain-containing protein</fullName>
    </recommendedName>
</protein>
<dbReference type="Gene3D" id="2.60.40.790">
    <property type="match status" value="1"/>
</dbReference>